<protein>
    <submittedName>
        <fullName evidence="5">ABC transporter ATP-binding protein</fullName>
    </submittedName>
</protein>
<evidence type="ECO:0000313" key="5">
    <source>
        <dbReference type="EMBL" id="OXM14665.1"/>
    </source>
</evidence>
<evidence type="ECO:0000256" key="3">
    <source>
        <dbReference type="ARBA" id="ARBA00022840"/>
    </source>
</evidence>
<evidence type="ECO:0000256" key="1">
    <source>
        <dbReference type="ARBA" id="ARBA00022448"/>
    </source>
</evidence>
<dbReference type="PROSITE" id="PS00211">
    <property type="entry name" value="ABC_TRANSPORTER_1"/>
    <property type="match status" value="1"/>
</dbReference>
<evidence type="ECO:0000259" key="4">
    <source>
        <dbReference type="PROSITE" id="PS50893"/>
    </source>
</evidence>
<reference evidence="5 6" key="1">
    <citation type="submission" date="2017-07" db="EMBL/GenBank/DDBJ databases">
        <title>Paenibacillus herberti R33 genome sequencing and assembly.</title>
        <authorList>
            <person name="Su W."/>
        </authorList>
    </citation>
    <scope>NUCLEOTIDE SEQUENCE [LARGE SCALE GENOMIC DNA]</scope>
    <source>
        <strain evidence="5 6">R33</strain>
    </source>
</reference>
<evidence type="ECO:0000256" key="2">
    <source>
        <dbReference type="ARBA" id="ARBA00022741"/>
    </source>
</evidence>
<dbReference type="GO" id="GO:0016887">
    <property type="term" value="F:ATP hydrolysis activity"/>
    <property type="evidence" value="ECO:0007669"/>
    <property type="project" value="InterPro"/>
</dbReference>
<dbReference type="PANTHER" id="PTHR42939:SF1">
    <property type="entry name" value="ABC TRANSPORTER ATP-BINDING PROTEIN ALBC-RELATED"/>
    <property type="match status" value="1"/>
</dbReference>
<proteinExistence type="predicted"/>
<keyword evidence="1" id="KW-0813">Transport</keyword>
<dbReference type="OrthoDB" id="1689883at2"/>
<gene>
    <name evidence="5" type="ORF">CGZ75_17285</name>
</gene>
<dbReference type="Proteomes" id="UP000215145">
    <property type="component" value="Unassembled WGS sequence"/>
</dbReference>
<dbReference type="SMART" id="SM00382">
    <property type="entry name" value="AAA"/>
    <property type="match status" value="1"/>
</dbReference>
<dbReference type="AlphaFoldDB" id="A0A229NY37"/>
<dbReference type="Gene3D" id="3.40.50.300">
    <property type="entry name" value="P-loop containing nucleotide triphosphate hydrolases"/>
    <property type="match status" value="1"/>
</dbReference>
<name>A0A229NY37_9BACL</name>
<dbReference type="InterPro" id="IPR003439">
    <property type="entry name" value="ABC_transporter-like_ATP-bd"/>
</dbReference>
<dbReference type="GO" id="GO:0005524">
    <property type="term" value="F:ATP binding"/>
    <property type="evidence" value="ECO:0007669"/>
    <property type="project" value="UniProtKB-KW"/>
</dbReference>
<organism evidence="5 6">
    <name type="scientific">Paenibacillus herberti</name>
    <dbReference type="NCBI Taxonomy" id="1619309"/>
    <lineage>
        <taxon>Bacteria</taxon>
        <taxon>Bacillati</taxon>
        <taxon>Bacillota</taxon>
        <taxon>Bacilli</taxon>
        <taxon>Bacillales</taxon>
        <taxon>Paenibacillaceae</taxon>
        <taxon>Paenibacillus</taxon>
    </lineage>
</organism>
<dbReference type="SUPFAM" id="SSF52540">
    <property type="entry name" value="P-loop containing nucleoside triphosphate hydrolases"/>
    <property type="match status" value="1"/>
</dbReference>
<dbReference type="Pfam" id="PF00005">
    <property type="entry name" value="ABC_tran"/>
    <property type="match status" value="1"/>
</dbReference>
<dbReference type="InterPro" id="IPR027417">
    <property type="entry name" value="P-loop_NTPase"/>
</dbReference>
<dbReference type="PANTHER" id="PTHR42939">
    <property type="entry name" value="ABC TRANSPORTER ATP-BINDING PROTEIN ALBC-RELATED"/>
    <property type="match status" value="1"/>
</dbReference>
<keyword evidence="6" id="KW-1185">Reference proteome</keyword>
<sequence length="279" mass="32009">MSRTWHWVPCPFLTVIEPFSRNQFLVFYVKERSVLGKPFEGGRHLHLTLDGIVKKFDNKKVLKGATYQFEKGKIYGLLGRNGAGKTTLFNCLSGETEMDVGNAFLEDEGKLQELQDTDIGYVYSLPILPEFLTGYEFVKFFQEANPDMRQPESGIDAWFDRMRINEQDRHRLIKGYSHGMKNKLQMLLFLITKPPVILLDEPLTSFDVIVALEMKNMLREMKKDHILIFSTHILQLATDLCDELVVLNNGQLSSVPSELLHSPDFESSVIELLKDEPHG</sequence>
<keyword evidence="2" id="KW-0547">Nucleotide-binding</keyword>
<comment type="caution">
    <text evidence="5">The sequence shown here is derived from an EMBL/GenBank/DDBJ whole genome shotgun (WGS) entry which is preliminary data.</text>
</comment>
<accession>A0A229NY37</accession>
<dbReference type="InterPro" id="IPR003593">
    <property type="entry name" value="AAA+_ATPase"/>
</dbReference>
<evidence type="ECO:0000313" key="6">
    <source>
        <dbReference type="Proteomes" id="UP000215145"/>
    </source>
</evidence>
<dbReference type="InterPro" id="IPR017871">
    <property type="entry name" value="ABC_transporter-like_CS"/>
</dbReference>
<keyword evidence="3 5" id="KW-0067">ATP-binding</keyword>
<dbReference type="InterPro" id="IPR051782">
    <property type="entry name" value="ABC_Transporter_VariousFunc"/>
</dbReference>
<dbReference type="CDD" id="cd03230">
    <property type="entry name" value="ABC_DR_subfamily_A"/>
    <property type="match status" value="1"/>
</dbReference>
<dbReference type="PROSITE" id="PS50893">
    <property type="entry name" value="ABC_TRANSPORTER_2"/>
    <property type="match status" value="1"/>
</dbReference>
<feature type="domain" description="ABC transporter" evidence="4">
    <location>
        <begin position="47"/>
        <end position="272"/>
    </location>
</feature>
<dbReference type="EMBL" id="NMUQ01000002">
    <property type="protein sequence ID" value="OXM14665.1"/>
    <property type="molecule type" value="Genomic_DNA"/>
</dbReference>